<accession>A0A1G7RJN2</accession>
<evidence type="ECO:0000313" key="3">
    <source>
        <dbReference type="Proteomes" id="UP000199076"/>
    </source>
</evidence>
<gene>
    <name evidence="2" type="ORF">SAMN05216218_11561</name>
</gene>
<keyword evidence="1" id="KW-1133">Transmembrane helix</keyword>
<dbReference type="EMBL" id="FNBK01000015">
    <property type="protein sequence ID" value="SDG10971.1"/>
    <property type="molecule type" value="Genomic_DNA"/>
</dbReference>
<name>A0A1G7RJN2_9EURY</name>
<reference evidence="3" key="1">
    <citation type="submission" date="2016-10" db="EMBL/GenBank/DDBJ databases">
        <authorList>
            <person name="Varghese N."/>
            <person name="Submissions S."/>
        </authorList>
    </citation>
    <scope>NUCLEOTIDE SEQUENCE [LARGE SCALE GENOMIC DNA]</scope>
    <source>
        <strain evidence="3">IBRC-M 10760</strain>
    </source>
</reference>
<keyword evidence="3" id="KW-1185">Reference proteome</keyword>
<dbReference type="OrthoDB" id="240476at2157"/>
<dbReference type="AlphaFoldDB" id="A0A1G7RJN2"/>
<dbReference type="RefSeq" id="WP_092694505.1">
    <property type="nucleotide sequence ID" value="NZ_FNBK01000015.1"/>
</dbReference>
<keyword evidence="1" id="KW-0472">Membrane</keyword>
<feature type="transmembrane region" description="Helical" evidence="1">
    <location>
        <begin position="6"/>
        <end position="23"/>
    </location>
</feature>
<evidence type="ECO:0000313" key="2">
    <source>
        <dbReference type="EMBL" id="SDG10971.1"/>
    </source>
</evidence>
<sequence length="96" mass="10120">MELRYVYGAGFGLMALGYGVGVLESLRTSGGLESVWLDGLLFLATGFLALRSLAGELDELNGDESSEFLRPMGYTLLGMGVLSTVLNGQSLTGPLL</sequence>
<proteinExistence type="predicted"/>
<protein>
    <submittedName>
        <fullName evidence="2">Uncharacterized protein</fullName>
    </submittedName>
</protein>
<organism evidence="2 3">
    <name type="scientific">Halorientalis regularis</name>
    <dbReference type="NCBI Taxonomy" id="660518"/>
    <lineage>
        <taxon>Archaea</taxon>
        <taxon>Methanobacteriati</taxon>
        <taxon>Methanobacteriota</taxon>
        <taxon>Stenosarchaea group</taxon>
        <taxon>Halobacteria</taxon>
        <taxon>Halobacteriales</taxon>
        <taxon>Haloarculaceae</taxon>
        <taxon>Halorientalis</taxon>
    </lineage>
</organism>
<dbReference type="Proteomes" id="UP000199076">
    <property type="component" value="Unassembled WGS sequence"/>
</dbReference>
<keyword evidence="1" id="KW-0812">Transmembrane</keyword>
<dbReference type="STRING" id="660518.SAMN05216218_11561"/>
<evidence type="ECO:0000256" key="1">
    <source>
        <dbReference type="SAM" id="Phobius"/>
    </source>
</evidence>